<name>A0ABT3TF48_9GAMM</name>
<sequence length="173" mass="19885">MIDATLELMEEGVLIPTAQLISERAGVGIRSFFRHFADMESLFIEIDQQTRESSEALFIGGDREGTTEKRILHAVERRADGYEDQKNTILCVAALSWKHSFLRENYAHYQRALRKDLDDWLPELKKLPRARREAIDALASFEMWHRLRSHQGLGKKQAIKIVVEMISEAMAAS</sequence>
<feature type="domain" description="HTH tetR-type" evidence="3">
    <location>
        <begin position="1"/>
        <end position="54"/>
    </location>
</feature>
<proteinExistence type="predicted"/>
<dbReference type="Gene3D" id="1.10.357.10">
    <property type="entry name" value="Tetracycline Repressor, domain 2"/>
    <property type="match status" value="1"/>
</dbReference>
<evidence type="ECO:0000313" key="4">
    <source>
        <dbReference type="EMBL" id="MCX2980916.1"/>
    </source>
</evidence>
<dbReference type="EMBL" id="SHNN01000002">
    <property type="protein sequence ID" value="MCX2980916.1"/>
    <property type="molecule type" value="Genomic_DNA"/>
</dbReference>
<evidence type="ECO:0000256" key="2">
    <source>
        <dbReference type="PROSITE-ProRule" id="PRU00335"/>
    </source>
</evidence>
<dbReference type="PROSITE" id="PS50977">
    <property type="entry name" value="HTH_TETR_2"/>
    <property type="match status" value="1"/>
</dbReference>
<gene>
    <name evidence="4" type="ORF">EYC98_08570</name>
</gene>
<evidence type="ECO:0000313" key="5">
    <source>
        <dbReference type="Proteomes" id="UP001143362"/>
    </source>
</evidence>
<evidence type="ECO:0000256" key="1">
    <source>
        <dbReference type="ARBA" id="ARBA00023125"/>
    </source>
</evidence>
<dbReference type="Proteomes" id="UP001143362">
    <property type="component" value="Unassembled WGS sequence"/>
</dbReference>
<dbReference type="PROSITE" id="PS01081">
    <property type="entry name" value="HTH_TETR_1"/>
    <property type="match status" value="1"/>
</dbReference>
<accession>A0ABT3TF48</accession>
<dbReference type="InterPro" id="IPR009057">
    <property type="entry name" value="Homeodomain-like_sf"/>
</dbReference>
<feature type="DNA-binding region" description="H-T-H motif" evidence="2">
    <location>
        <begin position="17"/>
        <end position="36"/>
    </location>
</feature>
<organism evidence="4 5">
    <name type="scientific">Candidatus Litorirhabdus singularis</name>
    <dbReference type="NCBI Taxonomy" id="2518993"/>
    <lineage>
        <taxon>Bacteria</taxon>
        <taxon>Pseudomonadati</taxon>
        <taxon>Pseudomonadota</taxon>
        <taxon>Gammaproteobacteria</taxon>
        <taxon>Cellvibrionales</taxon>
        <taxon>Halieaceae</taxon>
        <taxon>Candidatus Litorirhabdus</taxon>
    </lineage>
</organism>
<keyword evidence="5" id="KW-1185">Reference proteome</keyword>
<protein>
    <submittedName>
        <fullName evidence="4">TetR/AcrR family transcriptional regulator</fullName>
    </submittedName>
</protein>
<evidence type="ECO:0000259" key="3">
    <source>
        <dbReference type="PROSITE" id="PS50977"/>
    </source>
</evidence>
<comment type="caution">
    <text evidence="4">The sequence shown here is derived from an EMBL/GenBank/DDBJ whole genome shotgun (WGS) entry which is preliminary data.</text>
</comment>
<dbReference type="Pfam" id="PF00440">
    <property type="entry name" value="TetR_N"/>
    <property type="match status" value="1"/>
</dbReference>
<dbReference type="SUPFAM" id="SSF46689">
    <property type="entry name" value="Homeodomain-like"/>
    <property type="match status" value="1"/>
</dbReference>
<keyword evidence="1 2" id="KW-0238">DNA-binding</keyword>
<reference evidence="4" key="1">
    <citation type="submission" date="2019-02" db="EMBL/GenBank/DDBJ databases">
        <authorList>
            <person name="Li S.-H."/>
        </authorList>
    </citation>
    <scope>NUCLEOTIDE SEQUENCE</scope>
    <source>
        <strain evidence="4">IMCC14734</strain>
    </source>
</reference>
<dbReference type="InterPro" id="IPR001647">
    <property type="entry name" value="HTH_TetR"/>
</dbReference>
<dbReference type="InterPro" id="IPR023772">
    <property type="entry name" value="DNA-bd_HTH_TetR-type_CS"/>
</dbReference>